<protein>
    <submittedName>
        <fullName evidence="1">Uncharacterized protein</fullName>
    </submittedName>
</protein>
<evidence type="ECO:0000313" key="2">
    <source>
        <dbReference type="Proteomes" id="UP000481858"/>
    </source>
</evidence>
<gene>
    <name evidence="1" type="ORF">GQX73_g5468</name>
</gene>
<sequence length="193" mass="21667">MAFTVLSLFGNYLRPENGPVTLKQESKSIFDLSRRLADEFAGSRRLRMPVDFSPKDHIVVYPCSTGTLLDLYLGEAIQEFHAKVCIYALGGGRFLLSEDKEMLAELAKLGITPREDILPQHFTYFGLVNEELLKEVDDYEHSTLKKVSATAELAVKNQPELQFKVWGKELGEAALDMISGMTKPDPKARLTID</sequence>
<evidence type="ECO:0000313" key="1">
    <source>
        <dbReference type="EMBL" id="KAF2968160.1"/>
    </source>
</evidence>
<keyword evidence="2" id="KW-1185">Reference proteome</keyword>
<comment type="caution">
    <text evidence="1">The sequence shown here is derived from an EMBL/GenBank/DDBJ whole genome shotgun (WGS) entry which is preliminary data.</text>
</comment>
<dbReference type="OrthoDB" id="10252171at2759"/>
<proteinExistence type="predicted"/>
<dbReference type="EMBL" id="WUBL01000056">
    <property type="protein sequence ID" value="KAF2968160.1"/>
    <property type="molecule type" value="Genomic_DNA"/>
</dbReference>
<organism evidence="1 2">
    <name type="scientific">Xylaria multiplex</name>
    <dbReference type="NCBI Taxonomy" id="323545"/>
    <lineage>
        <taxon>Eukaryota</taxon>
        <taxon>Fungi</taxon>
        <taxon>Dikarya</taxon>
        <taxon>Ascomycota</taxon>
        <taxon>Pezizomycotina</taxon>
        <taxon>Sordariomycetes</taxon>
        <taxon>Xylariomycetidae</taxon>
        <taxon>Xylariales</taxon>
        <taxon>Xylariaceae</taxon>
        <taxon>Xylaria</taxon>
    </lineage>
</organism>
<dbReference type="InParanoid" id="A0A7C8IPC9"/>
<dbReference type="AlphaFoldDB" id="A0A7C8IPC9"/>
<name>A0A7C8IPC9_9PEZI</name>
<dbReference type="Proteomes" id="UP000481858">
    <property type="component" value="Unassembled WGS sequence"/>
</dbReference>
<reference evidence="1 2" key="1">
    <citation type="submission" date="2019-12" db="EMBL/GenBank/DDBJ databases">
        <title>Draft genome sequence of the ascomycete Xylaria multiplex DSM 110363.</title>
        <authorList>
            <person name="Buettner E."/>
            <person name="Kellner H."/>
        </authorList>
    </citation>
    <scope>NUCLEOTIDE SEQUENCE [LARGE SCALE GENOMIC DNA]</scope>
    <source>
        <strain evidence="1 2">DSM 110363</strain>
    </source>
</reference>
<accession>A0A7C8IPC9</accession>